<dbReference type="AlphaFoldDB" id="A0A6I6ILY3"/>
<evidence type="ECO:0000259" key="2">
    <source>
        <dbReference type="PROSITE" id="PS50405"/>
    </source>
</evidence>
<evidence type="ECO:0000259" key="1">
    <source>
        <dbReference type="PROSITE" id="PS50404"/>
    </source>
</evidence>
<dbReference type="SUPFAM" id="SSF47616">
    <property type="entry name" value="GST C-terminal domain-like"/>
    <property type="match status" value="1"/>
</dbReference>
<dbReference type="PANTHER" id="PTHR44051">
    <property type="entry name" value="GLUTATHIONE S-TRANSFERASE-RELATED"/>
    <property type="match status" value="1"/>
</dbReference>
<dbReference type="OrthoDB" id="5740960at2"/>
<dbReference type="EMBL" id="CP034348">
    <property type="protein sequence ID" value="QGX97989.1"/>
    <property type="molecule type" value="Genomic_DNA"/>
</dbReference>
<dbReference type="RefSeq" id="WP_157706621.1">
    <property type="nucleotide sequence ID" value="NZ_CP034348.1"/>
</dbReference>
<evidence type="ECO:0000313" key="4">
    <source>
        <dbReference type="Proteomes" id="UP000428330"/>
    </source>
</evidence>
<dbReference type="SUPFAM" id="SSF52833">
    <property type="entry name" value="Thioredoxin-like"/>
    <property type="match status" value="1"/>
</dbReference>
<dbReference type="CDD" id="cd03046">
    <property type="entry name" value="GST_N_GTT1_like"/>
    <property type="match status" value="1"/>
</dbReference>
<name>A0A6I6ILY3_9RHOB</name>
<dbReference type="InterPro" id="IPR040079">
    <property type="entry name" value="Glutathione_S-Trfase"/>
</dbReference>
<dbReference type="Gene3D" id="3.40.30.10">
    <property type="entry name" value="Glutaredoxin"/>
    <property type="match status" value="1"/>
</dbReference>
<dbReference type="PROSITE" id="PS50405">
    <property type="entry name" value="GST_CTER"/>
    <property type="match status" value="1"/>
</dbReference>
<sequence>MITLHHVPFSRSFRILWLLEELGLDCEIRHYRITDGSLRDPAFLAISPAGRVPALEMDGQVLFESGAIVQWLCEAHPGAGLIPAPGTPERAAFLEMLGFAETMASLIENLNLSHIFLRDPSQASPVVIKLTTARLAATLAGLERRLAGQDYLLGAAFSGADTMMGFNIFAAPYYVKLDPYPALQAYAARLESRPAFQRARTRDGEQEFYVKDFYPVPEAGA</sequence>
<dbReference type="PANTHER" id="PTHR44051:SF21">
    <property type="entry name" value="GLUTATHIONE S-TRANSFERASE FAMILY PROTEIN"/>
    <property type="match status" value="1"/>
</dbReference>
<dbReference type="KEGG" id="rom:EI983_06745"/>
<dbReference type="SFLD" id="SFLDG01150">
    <property type="entry name" value="Main.1:_Beta-like"/>
    <property type="match status" value="1"/>
</dbReference>
<organism evidence="3 4">
    <name type="scientific">Roseovarius faecimaris</name>
    <dbReference type="NCBI Taxonomy" id="2494550"/>
    <lineage>
        <taxon>Bacteria</taxon>
        <taxon>Pseudomonadati</taxon>
        <taxon>Pseudomonadota</taxon>
        <taxon>Alphaproteobacteria</taxon>
        <taxon>Rhodobacterales</taxon>
        <taxon>Roseobacteraceae</taxon>
        <taxon>Roseovarius</taxon>
    </lineage>
</organism>
<dbReference type="Gene3D" id="1.20.1050.10">
    <property type="match status" value="1"/>
</dbReference>
<dbReference type="SFLD" id="SFLDS00019">
    <property type="entry name" value="Glutathione_Transferase_(cytos"/>
    <property type="match status" value="1"/>
</dbReference>
<dbReference type="InterPro" id="IPR010987">
    <property type="entry name" value="Glutathione-S-Trfase_C-like"/>
</dbReference>
<dbReference type="Proteomes" id="UP000428330">
    <property type="component" value="Chromosome"/>
</dbReference>
<dbReference type="Pfam" id="PF13417">
    <property type="entry name" value="GST_N_3"/>
    <property type="match status" value="1"/>
</dbReference>
<dbReference type="PROSITE" id="PS50404">
    <property type="entry name" value="GST_NTER"/>
    <property type="match status" value="1"/>
</dbReference>
<accession>A0A6I6ILY3</accession>
<feature type="domain" description="GST N-terminal" evidence="1">
    <location>
        <begin position="1"/>
        <end position="80"/>
    </location>
</feature>
<protein>
    <submittedName>
        <fullName evidence="3">Glutathione S-transferase family protein</fullName>
    </submittedName>
</protein>
<proteinExistence type="predicted"/>
<dbReference type="SFLD" id="SFLDG00358">
    <property type="entry name" value="Main_(cytGST)"/>
    <property type="match status" value="1"/>
</dbReference>
<keyword evidence="4" id="KW-1185">Reference proteome</keyword>
<gene>
    <name evidence="3" type="ORF">EI983_06745</name>
</gene>
<dbReference type="InterPro" id="IPR004045">
    <property type="entry name" value="Glutathione_S-Trfase_N"/>
</dbReference>
<dbReference type="GO" id="GO:0016740">
    <property type="term" value="F:transferase activity"/>
    <property type="evidence" value="ECO:0007669"/>
    <property type="project" value="UniProtKB-KW"/>
</dbReference>
<reference evidence="4" key="1">
    <citation type="submission" date="2018-12" db="EMBL/GenBank/DDBJ databases">
        <title>Complete genome sequence of Roseovarius sp. MME-070.</title>
        <authorList>
            <person name="Nam Y.-D."/>
            <person name="Kang J."/>
            <person name="Chung W.-H."/>
            <person name="Park Y.S."/>
        </authorList>
    </citation>
    <scope>NUCLEOTIDE SEQUENCE [LARGE SCALE GENOMIC DNA]</scope>
    <source>
        <strain evidence="4">MME-070</strain>
    </source>
</reference>
<keyword evidence="3" id="KW-0808">Transferase</keyword>
<dbReference type="InterPro" id="IPR036249">
    <property type="entry name" value="Thioredoxin-like_sf"/>
</dbReference>
<dbReference type="InterPro" id="IPR036282">
    <property type="entry name" value="Glutathione-S-Trfase_C_sf"/>
</dbReference>
<evidence type="ECO:0000313" key="3">
    <source>
        <dbReference type="EMBL" id="QGX97989.1"/>
    </source>
</evidence>
<feature type="domain" description="GST C-terminal" evidence="2">
    <location>
        <begin position="86"/>
        <end position="213"/>
    </location>
</feature>